<dbReference type="SUPFAM" id="SSF50978">
    <property type="entry name" value="WD40 repeat-like"/>
    <property type="match status" value="1"/>
</dbReference>
<protein>
    <submittedName>
        <fullName evidence="3">Uncharacterized protein</fullName>
    </submittedName>
</protein>
<dbReference type="PANTHER" id="PTHR46550:SF2">
    <property type="entry name" value="EXPRESSED SEQUENCE C85627-RELATED"/>
    <property type="match status" value="1"/>
</dbReference>
<evidence type="ECO:0000256" key="1">
    <source>
        <dbReference type="ARBA" id="ARBA00004906"/>
    </source>
</evidence>
<dbReference type="InterPro" id="IPR015943">
    <property type="entry name" value="WD40/YVTN_repeat-like_dom_sf"/>
</dbReference>
<name>A0A8C6GCT1_MUSSI</name>
<dbReference type="Proteomes" id="UP000694415">
    <property type="component" value="Unplaced"/>
</dbReference>
<keyword evidence="4" id="KW-1185">Reference proteome</keyword>
<reference evidence="3" key="2">
    <citation type="submission" date="2025-09" db="UniProtKB">
        <authorList>
            <consortium name="Ensembl"/>
        </authorList>
    </citation>
    <scope>IDENTIFICATION</scope>
</reference>
<accession>A0A8C6GCT1</accession>
<proteinExistence type="predicted"/>
<dbReference type="InterPro" id="IPR052121">
    <property type="entry name" value="F-box_SCF_Substrate_Recog"/>
</dbReference>
<evidence type="ECO:0000256" key="2">
    <source>
        <dbReference type="ARBA" id="ARBA00022786"/>
    </source>
</evidence>
<dbReference type="AlphaFoldDB" id="A0A8C6GCT1"/>
<dbReference type="Ensembl" id="ENSMSIT00000004626.1">
    <property type="protein sequence ID" value="ENSMSIP00000003667.1"/>
    <property type="gene ID" value="ENSMSIG00000003365.1"/>
</dbReference>
<sequence>MTWESPKQPSYIAWMTTLPEMQIAVTIDMQSTIKLWDCHNKEVLASSTGLFFCCKLLQSEFTKDGPIVLVGDACGNLYIFRIPDLHLISKVNVFPYSIDGLYFSPQKKWVFLIGHRLHDLTKVFYMSSLLRPSEFSAPVSTVLEVPVIRKVFWTPRREDRITLMSLILPQNITKFDTFDMKLEGIGNKVTIQGYLTASFSLAEHEGTPDYFGVSDKDVIVCSTRFSLLLFDINGLRLQTFHYCPEEIWRLWVVCLECFPHSGALKK</sequence>
<dbReference type="GO" id="GO:0005737">
    <property type="term" value="C:cytoplasm"/>
    <property type="evidence" value="ECO:0007669"/>
    <property type="project" value="TreeGrafter"/>
</dbReference>
<dbReference type="PANTHER" id="PTHR46550">
    <property type="entry name" value="F-BOX ONLY PROTEIN 3"/>
    <property type="match status" value="1"/>
</dbReference>
<comment type="pathway">
    <text evidence="1">Protein modification; protein ubiquitination.</text>
</comment>
<evidence type="ECO:0000313" key="3">
    <source>
        <dbReference type="Ensembl" id="ENSMSIP00000003667.1"/>
    </source>
</evidence>
<keyword evidence="2" id="KW-0833">Ubl conjugation pathway</keyword>
<dbReference type="InterPro" id="IPR036322">
    <property type="entry name" value="WD40_repeat_dom_sf"/>
</dbReference>
<dbReference type="GeneTree" id="ENSGT00940000162557"/>
<reference evidence="3" key="1">
    <citation type="submission" date="2025-08" db="UniProtKB">
        <authorList>
            <consortium name="Ensembl"/>
        </authorList>
    </citation>
    <scope>IDENTIFICATION</scope>
</reference>
<dbReference type="Gene3D" id="2.130.10.10">
    <property type="entry name" value="YVTN repeat-like/Quinoprotein amine dehydrogenase"/>
    <property type="match status" value="1"/>
</dbReference>
<organism evidence="3 4">
    <name type="scientific">Mus spicilegus</name>
    <name type="common">Mound-building mouse</name>
    <dbReference type="NCBI Taxonomy" id="10103"/>
    <lineage>
        <taxon>Eukaryota</taxon>
        <taxon>Metazoa</taxon>
        <taxon>Chordata</taxon>
        <taxon>Craniata</taxon>
        <taxon>Vertebrata</taxon>
        <taxon>Euteleostomi</taxon>
        <taxon>Mammalia</taxon>
        <taxon>Eutheria</taxon>
        <taxon>Euarchontoglires</taxon>
        <taxon>Glires</taxon>
        <taxon>Rodentia</taxon>
        <taxon>Myomorpha</taxon>
        <taxon>Muroidea</taxon>
        <taxon>Muridae</taxon>
        <taxon>Murinae</taxon>
        <taxon>Mus</taxon>
        <taxon>Mus</taxon>
    </lineage>
</organism>
<evidence type="ECO:0000313" key="4">
    <source>
        <dbReference type="Proteomes" id="UP000694415"/>
    </source>
</evidence>